<dbReference type="InterPro" id="IPR027417">
    <property type="entry name" value="P-loop_NTPase"/>
</dbReference>
<dbReference type="Pfam" id="PF19263">
    <property type="entry name" value="DUF5906"/>
    <property type="match status" value="1"/>
</dbReference>
<evidence type="ECO:0000313" key="3">
    <source>
        <dbReference type="Proteomes" id="UP000053232"/>
    </source>
</evidence>
<reference evidence="3" key="1">
    <citation type="journal article" date="2014" name="Cell">
        <title>The Architecture of a Scrambled Genome Reveals Massive Levels of Genomic Rearrangement during Development.</title>
        <authorList>
            <person name="Chen X."/>
            <person name="Bracht J.R."/>
            <person name="Goldman A.D."/>
            <person name="Dolzhenko E."/>
            <person name="Clay D.M."/>
            <person name="Swart E.C."/>
            <person name="Perlman D.H."/>
            <person name="Doak T.G."/>
            <person name="Stuart A."/>
            <person name="Amemiya C.T."/>
            <person name="Sebra R.P."/>
            <person name="Landweber L.F."/>
        </authorList>
    </citation>
    <scope>NUCLEOTIDE SEQUENCE [LARGE SCALE GENOMIC DNA]</scope>
    <source>
        <strain evidence="3">JRB310</strain>
    </source>
</reference>
<dbReference type="Gene3D" id="3.40.50.300">
    <property type="entry name" value="P-loop containing nucleotide triphosphate hydrolases"/>
    <property type="match status" value="1"/>
</dbReference>
<dbReference type="InterPro" id="IPR045455">
    <property type="entry name" value="NrS-1_pol-like_helicase"/>
</dbReference>
<gene>
    <name evidence="2" type="ORF">OXYTRIMIC_399</name>
</gene>
<dbReference type="AlphaFoldDB" id="A0A073IBR5"/>
<dbReference type="EMBL" id="ARYC01003119">
    <property type="protein sequence ID" value="KEJ82852.1"/>
    <property type="molecule type" value="Genomic_DNA"/>
</dbReference>
<comment type="caution">
    <text evidence="2">The sequence shown here is derived from an EMBL/GenBank/DDBJ whole genome shotgun (WGS) entry which is preliminary data.</text>
</comment>
<proteinExistence type="predicted"/>
<evidence type="ECO:0000259" key="1">
    <source>
        <dbReference type="Pfam" id="PF19263"/>
    </source>
</evidence>
<dbReference type="SUPFAM" id="SSF52540">
    <property type="entry name" value="P-loop containing nucleoside triphosphate hydrolases"/>
    <property type="match status" value="1"/>
</dbReference>
<accession>A0A073IBR5</accession>
<protein>
    <recommendedName>
        <fullName evidence="1">NrS-1 polymerase-like helicase domain-containing protein</fullName>
    </recommendedName>
</protein>
<name>A0A073IBR5_9SPIT</name>
<organism evidence="2 3">
    <name type="scientific">Oxytricha trifallax</name>
    <dbReference type="NCBI Taxonomy" id="1172189"/>
    <lineage>
        <taxon>Eukaryota</taxon>
        <taxon>Sar</taxon>
        <taxon>Alveolata</taxon>
        <taxon>Ciliophora</taxon>
        <taxon>Intramacronucleata</taxon>
        <taxon>Spirotrichea</taxon>
        <taxon>Stichotrichia</taxon>
        <taxon>Sporadotrichida</taxon>
        <taxon>Oxytrichidae</taxon>
        <taxon>Oxytrichinae</taxon>
        <taxon>Oxytricha</taxon>
    </lineage>
</organism>
<evidence type="ECO:0000313" key="2">
    <source>
        <dbReference type="EMBL" id="KEJ82852.1"/>
    </source>
</evidence>
<feature type="domain" description="NrS-1 polymerase-like helicase" evidence="1">
    <location>
        <begin position="97"/>
        <end position="199"/>
    </location>
</feature>
<sequence length="275" mass="32542">MYEMYQDDDEICEQIVQNHKTLLTYQSFETKIIAKPPPKQTKFSSLLTFLQRSDTKSPHLRSLDENSLQGMKYFDAVDKLYKVIFRKCPQKVNVIWLFGYPNTGKTTIAKYLRKIFITEDFRILNRTFCIDSSKLKTEPYLVIMDEIKRDIFYDGEKIDDLKRFFEGEGYPVNLKYKDPVIRFQNCQVIAISNQLPFDSMSELDRKSFETRILMSEFTNNMQREDEKFPFNEIELAIYLKQRLMEDGDLELMIEEPTVIDGAEEEQADTNSNHTQ</sequence>
<dbReference type="Proteomes" id="UP000053232">
    <property type="component" value="Unassembled WGS sequence"/>
</dbReference>
<keyword evidence="3" id="KW-1185">Reference proteome</keyword>